<evidence type="ECO:0000256" key="1">
    <source>
        <dbReference type="SAM" id="Phobius"/>
    </source>
</evidence>
<organism evidence="2 3">
    <name type="scientific">Klebsiella quasipneumoniae subsp. quasipneumoniae</name>
    <dbReference type="NCBI Taxonomy" id="1667327"/>
    <lineage>
        <taxon>Bacteria</taxon>
        <taxon>Pseudomonadati</taxon>
        <taxon>Pseudomonadota</taxon>
        <taxon>Gammaproteobacteria</taxon>
        <taxon>Enterobacterales</taxon>
        <taxon>Enterobacteriaceae</taxon>
        <taxon>Klebsiella/Raoultella group</taxon>
        <taxon>Klebsiella</taxon>
        <taxon>Klebsiella pneumoniae complex</taxon>
    </lineage>
</organism>
<dbReference type="EMBL" id="JAWHZD010000029">
    <property type="protein sequence ID" value="MDV0844677.1"/>
    <property type="molecule type" value="Genomic_DNA"/>
</dbReference>
<accession>A0AAW8XT25</accession>
<comment type="caution">
    <text evidence="2">The sequence shown here is derived from an EMBL/GenBank/DDBJ whole genome shotgun (WGS) entry which is preliminary data.</text>
</comment>
<keyword evidence="1" id="KW-0472">Membrane</keyword>
<protein>
    <submittedName>
        <fullName evidence="2">Uncharacterized protein</fullName>
    </submittedName>
</protein>
<dbReference type="RefSeq" id="WP_316941403.1">
    <property type="nucleotide sequence ID" value="NZ_JAWHZD010000029.1"/>
</dbReference>
<feature type="transmembrane region" description="Helical" evidence="1">
    <location>
        <begin position="17"/>
        <end position="36"/>
    </location>
</feature>
<reference evidence="2" key="1">
    <citation type="submission" date="2023-10" db="EMBL/GenBank/DDBJ databases">
        <title>Surveillance and assessment of the effects of hospital wastewater treatment on clearance of pathogenic bacterial and antimicrobial resistance genes.</title>
        <authorList>
            <person name="Wu Y."/>
        </authorList>
    </citation>
    <scope>NUCLEOTIDE SEQUENCE</scope>
    <source>
        <strain evidence="2">23-M-SRM-33-1</strain>
    </source>
</reference>
<keyword evidence="1" id="KW-0812">Transmembrane</keyword>
<keyword evidence="1" id="KW-1133">Transmembrane helix</keyword>
<dbReference type="AlphaFoldDB" id="A0AAW8XT25"/>
<gene>
    <name evidence="2" type="ORF">RZP41_26045</name>
</gene>
<name>A0AAW8XT25_9ENTR</name>
<proteinExistence type="predicted"/>
<evidence type="ECO:0000313" key="3">
    <source>
        <dbReference type="Proteomes" id="UP001284547"/>
    </source>
</evidence>
<sequence length="160" mass="17020">MLMLPEAEELTNSIHDLLYGISGMALITGGCVGIITRNPLKIIIGSIPLVIALIVLNGLIIEALMSILGLLFIAYLVLVYIQPESEADDPPTIDTLRGGAAFNQVADQMRTMTPEQRDEFIATTPRGGQPVIVSASSAAPKVLDDVAGDVKPGKRKVILD</sequence>
<evidence type="ECO:0000313" key="2">
    <source>
        <dbReference type="EMBL" id="MDV0844677.1"/>
    </source>
</evidence>
<feature type="transmembrane region" description="Helical" evidence="1">
    <location>
        <begin position="48"/>
        <end position="81"/>
    </location>
</feature>
<dbReference type="Proteomes" id="UP001284547">
    <property type="component" value="Unassembled WGS sequence"/>
</dbReference>